<evidence type="ECO:0000313" key="1">
    <source>
        <dbReference type="EMBL" id="MPM32081.1"/>
    </source>
</evidence>
<accession>A0A644YW54</accession>
<dbReference type="GO" id="GO:0016491">
    <property type="term" value="F:oxidoreductase activity"/>
    <property type="evidence" value="ECO:0007669"/>
    <property type="project" value="InterPro"/>
</dbReference>
<dbReference type="EMBL" id="VSSQ01006262">
    <property type="protein sequence ID" value="MPM32081.1"/>
    <property type="molecule type" value="Genomic_DNA"/>
</dbReference>
<dbReference type="Gene3D" id="2.160.20.60">
    <property type="entry name" value="Glutamate synthase, alpha subunit, C-terminal domain"/>
    <property type="match status" value="1"/>
</dbReference>
<sequence length="246" mass="25635">MGVILTLKKSLETLLDLAPLSELVNADSEELANAKLAYGRELVSVSELFTVAVSAEEGLTLNGDLQLCINAGAGMSEGKITIASSVGASAGEGMTGGELIVRGSVGKNACREMQNGFVRIDGDAENGLARGMRRGMIVVGGRARGEACAALRGGTVLLLSGTDEPEQLARGMSRGTVILPKGAGVPSGFSRAASLDYAFLRLLFLELEQRGEKLPLCWLGGVFTRYRGDAAGLGKGEIFVLSEERA</sequence>
<dbReference type="SUPFAM" id="SSF69336">
    <property type="entry name" value="Alpha subunit of glutamate synthase, C-terminal domain"/>
    <property type="match status" value="1"/>
</dbReference>
<keyword evidence="1" id="KW-0808">Transferase</keyword>
<protein>
    <submittedName>
        <fullName evidence="1">Formyltransferase/hydrolase complex Fhc subunit C</fullName>
    </submittedName>
</protein>
<dbReference type="PANTHER" id="PTHR39673:SF5">
    <property type="entry name" value="TUNGSTEN-CONTAINING FORMYLMETHANOFURAN DEHYDROGENASE 2 SUBUNIT C"/>
    <property type="match status" value="1"/>
</dbReference>
<dbReference type="GO" id="GO:0016740">
    <property type="term" value="F:transferase activity"/>
    <property type="evidence" value="ECO:0007669"/>
    <property type="project" value="UniProtKB-KW"/>
</dbReference>
<dbReference type="InterPro" id="IPR036485">
    <property type="entry name" value="Glu_synth_asu_C_sf"/>
</dbReference>
<gene>
    <name evidence="1" type="primary">fhcC_4</name>
    <name evidence="1" type="ORF">SDC9_78640</name>
</gene>
<reference evidence="1" key="1">
    <citation type="submission" date="2019-08" db="EMBL/GenBank/DDBJ databases">
        <authorList>
            <person name="Kucharzyk K."/>
            <person name="Murdoch R.W."/>
            <person name="Higgins S."/>
            <person name="Loffler F."/>
        </authorList>
    </citation>
    <scope>NUCLEOTIDE SEQUENCE</scope>
</reference>
<dbReference type="PANTHER" id="PTHR39673">
    <property type="entry name" value="TUNGSTEN FORMYLMETHANOFURAN DEHYDROGENASE, SUBUNIT C (FWDC)"/>
    <property type="match status" value="1"/>
</dbReference>
<dbReference type="GO" id="GO:0016787">
    <property type="term" value="F:hydrolase activity"/>
    <property type="evidence" value="ECO:0007669"/>
    <property type="project" value="UniProtKB-KW"/>
</dbReference>
<organism evidence="1">
    <name type="scientific">bioreactor metagenome</name>
    <dbReference type="NCBI Taxonomy" id="1076179"/>
    <lineage>
        <taxon>unclassified sequences</taxon>
        <taxon>metagenomes</taxon>
        <taxon>ecological metagenomes</taxon>
    </lineage>
</organism>
<comment type="caution">
    <text evidence="1">The sequence shown here is derived from an EMBL/GenBank/DDBJ whole genome shotgun (WGS) entry which is preliminary data.</text>
</comment>
<keyword evidence="1" id="KW-0378">Hydrolase</keyword>
<name>A0A644YW54_9ZZZZ</name>
<dbReference type="AlphaFoldDB" id="A0A644YW54"/>
<proteinExistence type="predicted"/>